<keyword evidence="3" id="KW-0238">DNA-binding</keyword>
<comment type="similarity">
    <text evidence="1">Belongs to the type-I restriction system S methylase family.</text>
</comment>
<keyword evidence="2" id="KW-0680">Restriction system</keyword>
<evidence type="ECO:0000313" key="5">
    <source>
        <dbReference type="EMBL" id="CUQ67826.1"/>
    </source>
</evidence>
<gene>
    <name evidence="5" type="ORF">NITINOP_2854</name>
</gene>
<dbReference type="Gene3D" id="3.90.220.20">
    <property type="entry name" value="DNA methylase specificity domains"/>
    <property type="match status" value="2"/>
</dbReference>
<dbReference type="REBASE" id="132188">
    <property type="entry name" value="S.NspENR4ORF2850P"/>
</dbReference>
<dbReference type="RefSeq" id="WP_062486736.1">
    <property type="nucleotide sequence ID" value="NZ_LN885086.1"/>
</dbReference>
<organism evidence="5 6">
    <name type="scientific">Candidatus Nitrospira inopinata</name>
    <dbReference type="NCBI Taxonomy" id="1715989"/>
    <lineage>
        <taxon>Bacteria</taxon>
        <taxon>Pseudomonadati</taxon>
        <taxon>Nitrospirota</taxon>
        <taxon>Nitrospiria</taxon>
        <taxon>Nitrospirales</taxon>
        <taxon>Nitrospiraceae</taxon>
        <taxon>Nitrospira</taxon>
    </lineage>
</organism>
<dbReference type="InterPro" id="IPR000055">
    <property type="entry name" value="Restrct_endonuc_typeI_TRD"/>
</dbReference>
<dbReference type="GO" id="GO:0009307">
    <property type="term" value="P:DNA restriction-modification system"/>
    <property type="evidence" value="ECO:0007669"/>
    <property type="project" value="UniProtKB-KW"/>
</dbReference>
<sequence length="415" mass="45476">MGGEWIECTLADACGSIDYGLTASASDHEAGPRFLRITDIVSGHINWKAVPHVAADHEATEKYRLHHGDVVLARTGASTGASAYVQNPPPAVFASYLVRLKARPEFDSRFLAYYLKSEDFWRFIRGVLGDKSAQPNASASTMTKAPLRAPRDKNEQRAIAHILGTLDDKIELNRRMSEALEAMARALFKSWFVDFDPVRAKMEGRDPGLPKPLANLFPARLVDSELGEIPEGWRVVKLGELLELAYGKALKAEARREGKIPVYGSNGQVGWHDERLVAGPGIVVGRKGNPGVVTWVPTDFFPIDTTFYVVPKAKCGSLVFLFHVLRTHDLGSLGGDSAVPGLNRNLVYMSDQVLPPAPLLAQFEGITSALLRRVGSMVNESRTLAALRDALLPKLISGELRVKDAERFLARKGES</sequence>
<dbReference type="Pfam" id="PF01420">
    <property type="entry name" value="Methylase_S"/>
    <property type="match status" value="2"/>
</dbReference>
<dbReference type="CDD" id="cd17521">
    <property type="entry name" value="RMtype1_S_Sau13435ORF2165P_TRD2-CR2_like"/>
    <property type="match status" value="1"/>
</dbReference>
<evidence type="ECO:0000256" key="2">
    <source>
        <dbReference type="ARBA" id="ARBA00022747"/>
    </source>
</evidence>
<dbReference type="STRING" id="1715989.NITINOP_2854"/>
<dbReference type="CDD" id="cd17267">
    <property type="entry name" value="RMtype1_S_EcoAO83I-TRD1-CR1_like"/>
    <property type="match status" value="1"/>
</dbReference>
<dbReference type="Proteomes" id="UP000066284">
    <property type="component" value="Chromosome 1"/>
</dbReference>
<evidence type="ECO:0000313" key="6">
    <source>
        <dbReference type="Proteomes" id="UP000066284"/>
    </source>
</evidence>
<dbReference type="InterPro" id="IPR052021">
    <property type="entry name" value="Type-I_RS_S_subunit"/>
</dbReference>
<name>A0A0S4L1F0_9BACT</name>
<proteinExistence type="inferred from homology"/>
<dbReference type="GO" id="GO:0003677">
    <property type="term" value="F:DNA binding"/>
    <property type="evidence" value="ECO:0007669"/>
    <property type="project" value="UniProtKB-KW"/>
</dbReference>
<evidence type="ECO:0000256" key="3">
    <source>
        <dbReference type="ARBA" id="ARBA00023125"/>
    </source>
</evidence>
<evidence type="ECO:0000259" key="4">
    <source>
        <dbReference type="Pfam" id="PF01420"/>
    </source>
</evidence>
<keyword evidence="6" id="KW-1185">Reference proteome</keyword>
<accession>A0A0S4L1F0</accession>
<dbReference type="EMBL" id="LN885086">
    <property type="protein sequence ID" value="CUQ67826.1"/>
    <property type="molecule type" value="Genomic_DNA"/>
</dbReference>
<dbReference type="PANTHER" id="PTHR30408:SF13">
    <property type="entry name" value="TYPE I RESTRICTION ENZYME HINDI SPECIFICITY SUBUNIT"/>
    <property type="match status" value="1"/>
</dbReference>
<dbReference type="OrthoDB" id="9816225at2"/>
<dbReference type="KEGG" id="nio:NITINOP_2854"/>
<evidence type="ECO:0000256" key="1">
    <source>
        <dbReference type="ARBA" id="ARBA00010923"/>
    </source>
</evidence>
<reference evidence="6" key="1">
    <citation type="submission" date="2015-09" db="EMBL/GenBank/DDBJ databases">
        <authorList>
            <person name="Daims H."/>
        </authorList>
    </citation>
    <scope>NUCLEOTIDE SEQUENCE [LARGE SCALE GENOMIC DNA]</scope>
</reference>
<dbReference type="PANTHER" id="PTHR30408">
    <property type="entry name" value="TYPE-1 RESTRICTION ENZYME ECOKI SPECIFICITY PROTEIN"/>
    <property type="match status" value="1"/>
</dbReference>
<dbReference type="SUPFAM" id="SSF116734">
    <property type="entry name" value="DNA methylase specificity domain"/>
    <property type="match status" value="2"/>
</dbReference>
<protein>
    <submittedName>
        <fullName evidence="5">Putative restriction modification system DNA specificity domain</fullName>
    </submittedName>
</protein>
<feature type="domain" description="Type I restriction modification DNA specificity" evidence="4">
    <location>
        <begin position="59"/>
        <end position="181"/>
    </location>
</feature>
<dbReference type="AlphaFoldDB" id="A0A0S4L1F0"/>
<dbReference type="InterPro" id="IPR044946">
    <property type="entry name" value="Restrct_endonuc_typeI_TRD_sf"/>
</dbReference>
<feature type="domain" description="Type I restriction modification DNA specificity" evidence="4">
    <location>
        <begin position="230"/>
        <end position="328"/>
    </location>
</feature>